<reference evidence="6" key="1">
    <citation type="submission" date="2023-08" db="EMBL/GenBank/DDBJ databases">
        <authorList>
            <person name="Messyasz A."/>
            <person name="Mannisto M.K."/>
            <person name="Kerkhof L.J."/>
            <person name="Haggblom M."/>
        </authorList>
    </citation>
    <scope>NUCLEOTIDE SEQUENCE</scope>
    <source>
        <strain evidence="6">M8UP23</strain>
    </source>
</reference>
<dbReference type="Gene3D" id="2.60.40.1120">
    <property type="entry name" value="Carboxypeptidase-like, regulatory domain"/>
    <property type="match status" value="1"/>
</dbReference>
<evidence type="ECO:0000313" key="6">
    <source>
        <dbReference type="EMBL" id="XCB24790.1"/>
    </source>
</evidence>
<keyword evidence="6" id="KW-0378">Hydrolase</keyword>
<dbReference type="KEGG" id="temp:RBB75_09985"/>
<keyword evidence="2" id="KW-0472">Membrane</keyword>
<dbReference type="InterPro" id="IPR008969">
    <property type="entry name" value="CarboxyPept-like_regulatory"/>
</dbReference>
<protein>
    <submittedName>
        <fullName evidence="6">Carboxypeptidase regulatory-like domain-containing protein</fullName>
    </submittedName>
</protein>
<dbReference type="Pfam" id="PF13620">
    <property type="entry name" value="CarboxypepD_reg"/>
    <property type="match status" value="1"/>
</dbReference>
<comment type="subcellular location">
    <subcellularLocation>
        <location evidence="1">Cell outer membrane</location>
    </subcellularLocation>
</comment>
<keyword evidence="4" id="KW-0732">Signal</keyword>
<dbReference type="Pfam" id="PF25183">
    <property type="entry name" value="OMP_b-brl_4"/>
    <property type="match status" value="1"/>
</dbReference>
<dbReference type="SUPFAM" id="SSF56935">
    <property type="entry name" value="Porins"/>
    <property type="match status" value="1"/>
</dbReference>
<evidence type="ECO:0000256" key="2">
    <source>
        <dbReference type="ARBA" id="ARBA00023136"/>
    </source>
</evidence>
<dbReference type="InterPro" id="IPR057601">
    <property type="entry name" value="Oar-like_b-barrel"/>
</dbReference>
<keyword evidence="3" id="KW-0998">Cell outer membrane</keyword>
<keyword evidence="6" id="KW-0121">Carboxypeptidase</keyword>
<dbReference type="GO" id="GO:0009279">
    <property type="term" value="C:cell outer membrane"/>
    <property type="evidence" value="ECO:0007669"/>
    <property type="project" value="UniProtKB-SubCell"/>
</dbReference>
<name>A0AAU7Z7I8_9BACT</name>
<dbReference type="SUPFAM" id="SSF49464">
    <property type="entry name" value="Carboxypeptidase regulatory domain-like"/>
    <property type="match status" value="1"/>
</dbReference>
<evidence type="ECO:0000259" key="5">
    <source>
        <dbReference type="Pfam" id="PF25183"/>
    </source>
</evidence>
<organism evidence="6">
    <name type="scientific">Tunturiibacter empetritectus</name>
    <dbReference type="NCBI Taxonomy" id="3069691"/>
    <lineage>
        <taxon>Bacteria</taxon>
        <taxon>Pseudomonadati</taxon>
        <taxon>Acidobacteriota</taxon>
        <taxon>Terriglobia</taxon>
        <taxon>Terriglobales</taxon>
        <taxon>Acidobacteriaceae</taxon>
        <taxon>Tunturiibacter</taxon>
    </lineage>
</organism>
<dbReference type="AlphaFoldDB" id="A0AAU7Z7I8"/>
<evidence type="ECO:0000256" key="3">
    <source>
        <dbReference type="ARBA" id="ARBA00023237"/>
    </source>
</evidence>
<accession>A0AAU7Z7I8</accession>
<dbReference type="EMBL" id="CP132932">
    <property type="protein sequence ID" value="XCB24790.1"/>
    <property type="molecule type" value="Genomic_DNA"/>
</dbReference>
<sequence length="1095" mass="117327">MSKCFRVVSLVLFVALVVSSAFAQTTNARLSGTVRDSAGAVIPDATLTITNLGTNQVRTLRSGAEGQFADPSLIPGSYRVTIEHAGFQKSVQTGVVLNVSQDATLNVTLNVGNISETVNVEAGVELINTTTAEISSVVDQHAVSQLPLNGRDPSSLVFLAPGVTNVLNTGGGALQGGFAFPTETGGSANGGRQGSTYYLLDGVPNMDTYLLLAAPFPNADATQEFRVISNNFDARYGFAPGAVVTIQTKSGTNDFHGGAFEFLRNNVLNASNYFTGTVDSLKRNQFGGYIGGPIIKNKLFFFVNYQGTRSSSAAATNVTYTPTAAMLNGDFSAVPQPITAPGFVNNRIDPSLFSPAALAIAKTALPLGQDPATGQVNYQSGAIKNQFDEGTGKLDWVINDRQHLVARAYINYFNQAAGTINGNILSVLALNPYTIIQGNPQQYYNGIASHNWVIDAKTVNVFSAFWTQMSSHSSAAVKDINGQDVCLSRYTKVNEEGCYIEGLNVTNGFSTGYTEPSQEIRTTIGLSDTLTRTVGRNTYTFGVDVWHQYAKEFTQYPTQPIESFYNSTGFGLADFLLGRVGGFTQGAGEIANVVGWQLGLYAQDQFKLKPNLTLTAGLRWDPNVPPASQGGRGSVFVPGQKSTVFPNAPTGLVFPGDKGISDGLMKTTYGYFEPRIGIAFQPRSLPNTVFRAGFGLFTAPLSYSTYNHTADIAPFSPTYTVYANYSNGSCEISFDDPYASPCTFNGVAPFPPYASVSQAPPSNSAFPSTVTVPATFSPDFKLGVTQSWNASVEQQFPGNLAMHLAYVGSESYHQTTVLDQNPGVYSATNPAISGSRTIYPAFGQILTDTSIGTANYQSLQAGLEKKFSHNLQFQSNFTWSHTIDLTSSGNISFGNPALPNPFDIRYNRGDSLLNIPLISATNFVYTTPGLRNTNPFVRYTLGSWEVSGIFTIQSGFPFTVSAGGSNNNSGAQQYSDRADIVPSVPVHIHQGSKVQWLQQYFNPAAFQPNAPGTFGNSPKNGFRGPGTNTADAALIKNWQVHERYGMQFRFELFNAFNHPSFGNPNTSLSAGNVGAITSIGSIPPRVGQAAIKLSF</sequence>
<gene>
    <name evidence="6" type="ORF">RBB75_09985</name>
</gene>
<reference evidence="6" key="2">
    <citation type="journal article" date="2024" name="Environ. Microbiol.">
        <title>Genome analysis and description of Tunturibacter gen. nov. expands the diversity of Terriglobia in tundra soils.</title>
        <authorList>
            <person name="Messyasz A."/>
            <person name="Mannisto M.K."/>
            <person name="Kerkhof L.J."/>
            <person name="Haggblom M.M."/>
        </authorList>
    </citation>
    <scope>NUCLEOTIDE SEQUENCE</scope>
    <source>
        <strain evidence="6">M8UP23</strain>
    </source>
</reference>
<keyword evidence="6" id="KW-0645">Protease</keyword>
<evidence type="ECO:0000256" key="4">
    <source>
        <dbReference type="SAM" id="SignalP"/>
    </source>
</evidence>
<feature type="chain" id="PRO_5043593997" evidence="4">
    <location>
        <begin position="24"/>
        <end position="1095"/>
    </location>
</feature>
<dbReference type="InterPro" id="IPR036942">
    <property type="entry name" value="Beta-barrel_TonB_sf"/>
</dbReference>
<feature type="domain" description="TonB-dependent transporter Oar-like beta-barrel" evidence="5">
    <location>
        <begin position="248"/>
        <end position="1086"/>
    </location>
</feature>
<dbReference type="Gene3D" id="2.40.170.20">
    <property type="entry name" value="TonB-dependent receptor, beta-barrel domain"/>
    <property type="match status" value="1"/>
</dbReference>
<proteinExistence type="predicted"/>
<evidence type="ECO:0000256" key="1">
    <source>
        <dbReference type="ARBA" id="ARBA00004442"/>
    </source>
</evidence>
<feature type="signal peptide" evidence="4">
    <location>
        <begin position="1"/>
        <end position="23"/>
    </location>
</feature>
<dbReference type="GO" id="GO:0004180">
    <property type="term" value="F:carboxypeptidase activity"/>
    <property type="evidence" value="ECO:0007669"/>
    <property type="project" value="UniProtKB-KW"/>
</dbReference>